<reference evidence="2 3" key="1">
    <citation type="submission" date="2020-05" db="EMBL/GenBank/DDBJ databases">
        <authorList>
            <person name="Niu N."/>
        </authorList>
    </citation>
    <scope>NUCLEOTIDE SEQUENCE [LARGE SCALE GENOMIC DNA]</scope>
    <source>
        <strain evidence="2 3">3340-03</strain>
    </source>
</reference>
<accession>A0A849PBE0</accession>
<evidence type="ECO:0000256" key="1">
    <source>
        <dbReference type="SAM" id="Phobius"/>
    </source>
</evidence>
<dbReference type="Proteomes" id="UP000537862">
    <property type="component" value="Unassembled WGS sequence"/>
</dbReference>
<feature type="transmembrane region" description="Helical" evidence="1">
    <location>
        <begin position="26"/>
        <end position="48"/>
    </location>
</feature>
<name>A0A849PBE0_9BURK</name>
<organism evidence="2 3">
    <name type="scientific">Pelistega suis</name>
    <dbReference type="NCBI Taxonomy" id="1631957"/>
    <lineage>
        <taxon>Bacteria</taxon>
        <taxon>Pseudomonadati</taxon>
        <taxon>Pseudomonadota</taxon>
        <taxon>Betaproteobacteria</taxon>
        <taxon>Burkholderiales</taxon>
        <taxon>Alcaligenaceae</taxon>
        <taxon>Pelistega</taxon>
    </lineage>
</organism>
<feature type="transmembrane region" description="Helical" evidence="1">
    <location>
        <begin position="76"/>
        <end position="97"/>
    </location>
</feature>
<proteinExistence type="predicted"/>
<gene>
    <name evidence="2" type="ORF">HKX39_08585</name>
</gene>
<comment type="caution">
    <text evidence="2">The sequence shown here is derived from an EMBL/GenBank/DDBJ whole genome shotgun (WGS) entry which is preliminary data.</text>
</comment>
<dbReference type="AlphaFoldDB" id="A0A849PBE0"/>
<protein>
    <submittedName>
        <fullName evidence="2">Uncharacterized protein</fullName>
    </submittedName>
</protein>
<evidence type="ECO:0000313" key="2">
    <source>
        <dbReference type="EMBL" id="NOL52217.1"/>
    </source>
</evidence>
<evidence type="ECO:0000313" key="3">
    <source>
        <dbReference type="Proteomes" id="UP000537862"/>
    </source>
</evidence>
<keyword evidence="1" id="KW-0812">Transmembrane</keyword>
<dbReference type="EMBL" id="JABGBN010000007">
    <property type="protein sequence ID" value="NOL52217.1"/>
    <property type="molecule type" value="Genomic_DNA"/>
</dbReference>
<dbReference type="RefSeq" id="WP_171680911.1">
    <property type="nucleotide sequence ID" value="NZ_JABGBN010000007.1"/>
</dbReference>
<keyword evidence="1" id="KW-0472">Membrane</keyword>
<sequence>MTPSASKNSDLSLLNKTLFKLALPRLITRIVVVAVVAIIWLVIANWLLHFGAQQDYAFLKQYSPQVSEYLNSINKYIWWGLVLIGSVVLYFILAAWVENSIKKAGYIVPKQEVMETLIPQLSQSAKDVLVWVWDDQREPITIKNLHDTRNQLRANRVSRLEQIRQQRELLGLHAGAEVSAQELVREKENVDQLLGSISLDLEEK</sequence>
<keyword evidence="1" id="KW-1133">Transmembrane helix</keyword>
<keyword evidence="3" id="KW-1185">Reference proteome</keyword>